<name>A0ABV7AVH0_9GAMM</name>
<dbReference type="Pfam" id="PF04892">
    <property type="entry name" value="VanZ"/>
    <property type="match status" value="1"/>
</dbReference>
<dbReference type="EMBL" id="JBHRSJ010000031">
    <property type="protein sequence ID" value="MFC2973553.1"/>
    <property type="molecule type" value="Genomic_DNA"/>
</dbReference>
<evidence type="ECO:0000256" key="1">
    <source>
        <dbReference type="SAM" id="Phobius"/>
    </source>
</evidence>
<evidence type="ECO:0000313" key="3">
    <source>
        <dbReference type="EMBL" id="MFC2973553.1"/>
    </source>
</evidence>
<sequence length="123" mass="13559">MLRLFALLTRLAFWICLAIVLILSLTKDPDPSLGTGWDKSNHLLAFAVLALLGRLSYPGRRLLLPLGLLGYGLLIEVLQAMTGYRSADIEDLLADTLGILLGCLIASGGMWIKRRRDPVHSQF</sequence>
<proteinExistence type="predicted"/>
<keyword evidence="1" id="KW-0472">Membrane</keyword>
<keyword evidence="1" id="KW-0812">Transmembrane</keyword>
<dbReference type="InterPro" id="IPR006976">
    <property type="entry name" value="VanZ-like"/>
</dbReference>
<dbReference type="NCBIfam" id="NF037970">
    <property type="entry name" value="vanZ_1"/>
    <property type="match status" value="1"/>
</dbReference>
<feature type="transmembrane region" description="Helical" evidence="1">
    <location>
        <begin position="92"/>
        <end position="112"/>
    </location>
</feature>
<dbReference type="PANTHER" id="PTHR28008">
    <property type="entry name" value="DOMAIN PROTEIN, PUTATIVE (AFU_ORTHOLOGUE AFUA_3G10980)-RELATED"/>
    <property type="match status" value="1"/>
</dbReference>
<reference evidence="4" key="1">
    <citation type="journal article" date="2019" name="Int. J. Syst. Evol. Microbiol.">
        <title>The Global Catalogue of Microorganisms (GCM) 10K type strain sequencing project: providing services to taxonomists for standard genome sequencing and annotation.</title>
        <authorList>
            <consortium name="The Broad Institute Genomics Platform"/>
            <consortium name="The Broad Institute Genome Sequencing Center for Infectious Disease"/>
            <person name="Wu L."/>
            <person name="Ma J."/>
        </authorList>
    </citation>
    <scope>NUCLEOTIDE SEQUENCE [LARGE SCALE GENOMIC DNA]</scope>
    <source>
        <strain evidence="4">KCTC 62195</strain>
    </source>
</reference>
<protein>
    <submittedName>
        <fullName evidence="3">VanZ family protein</fullName>
    </submittedName>
</protein>
<dbReference type="Proteomes" id="UP001595457">
    <property type="component" value="Unassembled WGS sequence"/>
</dbReference>
<keyword evidence="1" id="KW-1133">Transmembrane helix</keyword>
<feature type="domain" description="VanZ-like" evidence="2">
    <location>
        <begin position="43"/>
        <end position="107"/>
    </location>
</feature>
<gene>
    <name evidence="3" type="ORF">ACFOJE_15215</name>
</gene>
<dbReference type="RefSeq" id="WP_377815313.1">
    <property type="nucleotide sequence ID" value="NZ_JBHRSJ010000031.1"/>
</dbReference>
<evidence type="ECO:0000313" key="4">
    <source>
        <dbReference type="Proteomes" id="UP001595457"/>
    </source>
</evidence>
<comment type="caution">
    <text evidence="3">The sequence shown here is derived from an EMBL/GenBank/DDBJ whole genome shotgun (WGS) entry which is preliminary data.</text>
</comment>
<accession>A0ABV7AVH0</accession>
<feature type="transmembrane region" description="Helical" evidence="1">
    <location>
        <begin position="42"/>
        <end position="57"/>
    </location>
</feature>
<evidence type="ECO:0000259" key="2">
    <source>
        <dbReference type="Pfam" id="PF04892"/>
    </source>
</evidence>
<dbReference type="PANTHER" id="PTHR28008:SF1">
    <property type="entry name" value="DOMAIN PROTEIN, PUTATIVE (AFU_ORTHOLOGUE AFUA_3G10980)-RELATED"/>
    <property type="match status" value="1"/>
</dbReference>
<keyword evidence="4" id="KW-1185">Reference proteome</keyword>
<organism evidence="3 4">
    <name type="scientific">Azotobacter bryophylli</name>
    <dbReference type="NCBI Taxonomy" id="1986537"/>
    <lineage>
        <taxon>Bacteria</taxon>
        <taxon>Pseudomonadati</taxon>
        <taxon>Pseudomonadota</taxon>
        <taxon>Gammaproteobacteria</taxon>
        <taxon>Pseudomonadales</taxon>
        <taxon>Pseudomonadaceae</taxon>
        <taxon>Azotobacter</taxon>
    </lineage>
</organism>
<feature type="transmembrane region" description="Helical" evidence="1">
    <location>
        <begin position="62"/>
        <end position="80"/>
    </location>
</feature>